<evidence type="ECO:0000256" key="4">
    <source>
        <dbReference type="ARBA" id="ARBA00022842"/>
    </source>
</evidence>
<dbReference type="InterPro" id="IPR041705">
    <property type="entry name" value="PIN_Sll0205"/>
</dbReference>
<keyword evidence="3" id="KW-0378">Hydrolase</keyword>
<dbReference type="InterPro" id="IPR029060">
    <property type="entry name" value="PIN-like_dom_sf"/>
</dbReference>
<dbReference type="AlphaFoldDB" id="A0A2T0RBQ4"/>
<dbReference type="Proteomes" id="UP000238083">
    <property type="component" value="Unassembled WGS sequence"/>
</dbReference>
<dbReference type="GO" id="GO:0004518">
    <property type="term" value="F:nuclease activity"/>
    <property type="evidence" value="ECO:0007669"/>
    <property type="project" value="UniProtKB-KW"/>
</dbReference>
<feature type="domain" description="PIN" evidence="5">
    <location>
        <begin position="5"/>
        <end position="120"/>
    </location>
</feature>
<dbReference type="Gene3D" id="3.40.50.1010">
    <property type="entry name" value="5'-nuclease"/>
    <property type="match status" value="1"/>
</dbReference>
<name>A0A2T0RBQ4_9ACTN</name>
<evidence type="ECO:0000256" key="3">
    <source>
        <dbReference type="ARBA" id="ARBA00022801"/>
    </source>
</evidence>
<evidence type="ECO:0000259" key="5">
    <source>
        <dbReference type="Pfam" id="PF01850"/>
    </source>
</evidence>
<dbReference type="InterPro" id="IPR052919">
    <property type="entry name" value="TA_system_RNase"/>
</dbReference>
<dbReference type="PANTHER" id="PTHR36173">
    <property type="entry name" value="RIBONUCLEASE VAPC16-RELATED"/>
    <property type="match status" value="1"/>
</dbReference>
<reference evidence="6 7" key="1">
    <citation type="submission" date="2018-03" db="EMBL/GenBank/DDBJ databases">
        <title>Genomic Encyclopedia of Archaeal and Bacterial Type Strains, Phase II (KMG-II): from individual species to whole genera.</title>
        <authorList>
            <person name="Goeker M."/>
        </authorList>
    </citation>
    <scope>NUCLEOTIDE SEQUENCE [LARGE SCALE GENOMIC DNA]</scope>
    <source>
        <strain evidence="6 7">DSM 19711</strain>
    </source>
</reference>
<dbReference type="OrthoDB" id="9798990at2"/>
<protein>
    <submittedName>
        <fullName evidence="6">PIN domain nuclease of toxin-antitoxin system</fullName>
    </submittedName>
</protein>
<dbReference type="GO" id="GO:0016787">
    <property type="term" value="F:hydrolase activity"/>
    <property type="evidence" value="ECO:0007669"/>
    <property type="project" value="UniProtKB-KW"/>
</dbReference>
<keyword evidence="2" id="KW-0479">Metal-binding</keyword>
<proteinExistence type="predicted"/>
<accession>A0A2T0RBQ4</accession>
<dbReference type="CDD" id="cd09872">
    <property type="entry name" value="PIN_Sll0205-like"/>
    <property type="match status" value="1"/>
</dbReference>
<evidence type="ECO:0000313" key="6">
    <source>
        <dbReference type="EMBL" id="PRY18571.1"/>
    </source>
</evidence>
<dbReference type="PANTHER" id="PTHR36173:SF2">
    <property type="entry name" value="RIBONUCLEASE VAPC16"/>
    <property type="match status" value="1"/>
</dbReference>
<organism evidence="6 7">
    <name type="scientific">Kineococcus rhizosphaerae</name>
    <dbReference type="NCBI Taxonomy" id="559628"/>
    <lineage>
        <taxon>Bacteria</taxon>
        <taxon>Bacillati</taxon>
        <taxon>Actinomycetota</taxon>
        <taxon>Actinomycetes</taxon>
        <taxon>Kineosporiales</taxon>
        <taxon>Kineosporiaceae</taxon>
        <taxon>Kineococcus</taxon>
    </lineage>
</organism>
<dbReference type="EMBL" id="PVZF01000001">
    <property type="protein sequence ID" value="PRY18571.1"/>
    <property type="molecule type" value="Genomic_DNA"/>
</dbReference>
<evidence type="ECO:0000256" key="2">
    <source>
        <dbReference type="ARBA" id="ARBA00022723"/>
    </source>
</evidence>
<keyword evidence="7" id="KW-1185">Reference proteome</keyword>
<dbReference type="RefSeq" id="WP_106207114.1">
    <property type="nucleotide sequence ID" value="NZ_PVZF01000001.1"/>
</dbReference>
<dbReference type="InterPro" id="IPR002716">
    <property type="entry name" value="PIN_dom"/>
</dbReference>
<keyword evidence="4" id="KW-0460">Magnesium</keyword>
<dbReference type="GO" id="GO:0046872">
    <property type="term" value="F:metal ion binding"/>
    <property type="evidence" value="ECO:0007669"/>
    <property type="project" value="UniProtKB-KW"/>
</dbReference>
<comment type="caution">
    <text evidence="6">The sequence shown here is derived from an EMBL/GenBank/DDBJ whole genome shotgun (WGS) entry which is preliminary data.</text>
</comment>
<keyword evidence="1" id="KW-0540">Nuclease</keyword>
<sequence>MTALLLDTHVLLWWLSDDERLPERLRAAVADGGNEVFVSAASAWEMSIKAALGKLTVPDGLREELEQQGFTELPVTVDDGLAAGALPRHHDDPFDRMLIAQAARRGLRLLSVDRRFGEYDVRLL</sequence>
<dbReference type="Pfam" id="PF01850">
    <property type="entry name" value="PIN"/>
    <property type="match status" value="1"/>
</dbReference>
<evidence type="ECO:0000256" key="1">
    <source>
        <dbReference type="ARBA" id="ARBA00022722"/>
    </source>
</evidence>
<evidence type="ECO:0000313" key="7">
    <source>
        <dbReference type="Proteomes" id="UP000238083"/>
    </source>
</evidence>
<gene>
    <name evidence="6" type="ORF">CLV37_101817</name>
</gene>
<dbReference type="SUPFAM" id="SSF88723">
    <property type="entry name" value="PIN domain-like"/>
    <property type="match status" value="1"/>
</dbReference>